<reference evidence="1" key="1">
    <citation type="submission" date="2023-07" db="EMBL/GenBank/DDBJ databases">
        <authorList>
            <consortium name="AG Swart"/>
            <person name="Singh M."/>
            <person name="Singh A."/>
            <person name="Seah K."/>
            <person name="Emmerich C."/>
        </authorList>
    </citation>
    <scope>NUCLEOTIDE SEQUENCE</scope>
    <source>
        <strain evidence="1">DP1</strain>
    </source>
</reference>
<name>A0AAD2D8A4_EUPCR</name>
<dbReference type="EMBL" id="CAMPGE010027439">
    <property type="protein sequence ID" value="CAI2385069.1"/>
    <property type="molecule type" value="Genomic_DNA"/>
</dbReference>
<protein>
    <submittedName>
        <fullName evidence="1">Uncharacterized protein</fullName>
    </submittedName>
</protein>
<organism evidence="1 2">
    <name type="scientific">Euplotes crassus</name>
    <dbReference type="NCBI Taxonomy" id="5936"/>
    <lineage>
        <taxon>Eukaryota</taxon>
        <taxon>Sar</taxon>
        <taxon>Alveolata</taxon>
        <taxon>Ciliophora</taxon>
        <taxon>Intramacronucleata</taxon>
        <taxon>Spirotrichea</taxon>
        <taxon>Hypotrichia</taxon>
        <taxon>Euplotida</taxon>
        <taxon>Euplotidae</taxon>
        <taxon>Moneuplotes</taxon>
    </lineage>
</organism>
<proteinExistence type="predicted"/>
<evidence type="ECO:0000313" key="2">
    <source>
        <dbReference type="Proteomes" id="UP001295684"/>
    </source>
</evidence>
<gene>
    <name evidence="1" type="ORF">ECRASSUSDP1_LOCUS26611</name>
</gene>
<comment type="caution">
    <text evidence="1">The sequence shown here is derived from an EMBL/GenBank/DDBJ whole genome shotgun (WGS) entry which is preliminary data.</text>
</comment>
<dbReference type="AlphaFoldDB" id="A0AAD2D8A4"/>
<evidence type="ECO:0000313" key="1">
    <source>
        <dbReference type="EMBL" id="CAI2385069.1"/>
    </source>
</evidence>
<accession>A0AAD2D8A4</accession>
<dbReference type="Proteomes" id="UP001295684">
    <property type="component" value="Unassembled WGS sequence"/>
</dbReference>
<keyword evidence="2" id="KW-1185">Reference proteome</keyword>
<sequence length="59" mass="6918">MLVVGCISQTSTHYFEYHTECYMGKIFHLIESLMASKFQIIKINFIFKRSVFIVKIAPD</sequence>